<feature type="domain" description="TRAP C4-dicarboxylate transport system permease DctM subunit" evidence="8">
    <location>
        <begin position="8"/>
        <end position="415"/>
    </location>
</feature>
<comment type="subcellular location">
    <subcellularLocation>
        <location evidence="1">Cell inner membrane</location>
        <topology evidence="1">Multi-pass membrane protein</topology>
    </subcellularLocation>
</comment>
<evidence type="ECO:0000313" key="9">
    <source>
        <dbReference type="EMBL" id="SDK96330.1"/>
    </source>
</evidence>
<gene>
    <name evidence="9" type="ORF">SAMN05216216_11561</name>
</gene>
<proteinExistence type="predicted"/>
<feature type="transmembrane region" description="Helical" evidence="7">
    <location>
        <begin position="354"/>
        <end position="379"/>
    </location>
</feature>
<dbReference type="PANTHER" id="PTHR33362">
    <property type="entry name" value="SIALIC ACID TRAP TRANSPORTER PERMEASE PROTEIN SIAT-RELATED"/>
    <property type="match status" value="1"/>
</dbReference>
<evidence type="ECO:0000256" key="2">
    <source>
        <dbReference type="ARBA" id="ARBA00022475"/>
    </source>
</evidence>
<dbReference type="InterPro" id="IPR010656">
    <property type="entry name" value="DctM"/>
</dbReference>
<feature type="transmembrane region" description="Helical" evidence="7">
    <location>
        <begin position="240"/>
        <end position="256"/>
    </location>
</feature>
<keyword evidence="10" id="KW-1185">Reference proteome</keyword>
<dbReference type="STRING" id="576118.SAMN05216216_11561"/>
<feature type="transmembrane region" description="Helical" evidence="7">
    <location>
        <begin position="46"/>
        <end position="67"/>
    </location>
</feature>
<dbReference type="Pfam" id="PF06808">
    <property type="entry name" value="DctM"/>
    <property type="match status" value="1"/>
</dbReference>
<evidence type="ECO:0000259" key="8">
    <source>
        <dbReference type="Pfam" id="PF06808"/>
    </source>
</evidence>
<evidence type="ECO:0000256" key="1">
    <source>
        <dbReference type="ARBA" id="ARBA00004429"/>
    </source>
</evidence>
<feature type="transmembrane region" description="Helical" evidence="7">
    <location>
        <begin position="277"/>
        <end position="300"/>
    </location>
</feature>
<keyword evidence="2" id="KW-1003">Cell membrane</keyword>
<evidence type="ECO:0000256" key="3">
    <source>
        <dbReference type="ARBA" id="ARBA00022519"/>
    </source>
</evidence>
<feature type="transmembrane region" description="Helical" evidence="7">
    <location>
        <begin position="166"/>
        <end position="190"/>
    </location>
</feature>
<feature type="transmembrane region" description="Helical" evidence="7">
    <location>
        <begin position="312"/>
        <end position="342"/>
    </location>
</feature>
<dbReference type="NCBIfam" id="TIGR00786">
    <property type="entry name" value="dctM"/>
    <property type="match status" value="1"/>
</dbReference>
<dbReference type="OrthoDB" id="9785600at2"/>
<dbReference type="GO" id="GO:0005886">
    <property type="term" value="C:plasma membrane"/>
    <property type="evidence" value="ECO:0007669"/>
    <property type="project" value="UniProtKB-SubCell"/>
</dbReference>
<accession>A0A1G9G6M0</accession>
<keyword evidence="3" id="KW-0997">Cell inner membrane</keyword>
<dbReference type="InterPro" id="IPR004681">
    <property type="entry name" value="TRAP_DctM"/>
</dbReference>
<evidence type="ECO:0000256" key="7">
    <source>
        <dbReference type="SAM" id="Phobius"/>
    </source>
</evidence>
<dbReference type="GO" id="GO:0022857">
    <property type="term" value="F:transmembrane transporter activity"/>
    <property type="evidence" value="ECO:0007669"/>
    <property type="project" value="TreeGrafter"/>
</dbReference>
<keyword evidence="4 7" id="KW-0812">Transmembrane</keyword>
<organism evidence="9 10">
    <name type="scientific">Lacicoccus qingdaonensis</name>
    <dbReference type="NCBI Taxonomy" id="576118"/>
    <lineage>
        <taxon>Bacteria</taxon>
        <taxon>Bacillati</taxon>
        <taxon>Bacillota</taxon>
        <taxon>Bacilli</taxon>
        <taxon>Bacillales</taxon>
        <taxon>Salinicoccaceae</taxon>
        <taxon>Lacicoccus</taxon>
    </lineage>
</organism>
<feature type="transmembrane region" description="Helical" evidence="7">
    <location>
        <begin position="6"/>
        <end position="34"/>
    </location>
</feature>
<feature type="transmembrane region" description="Helical" evidence="7">
    <location>
        <begin position="211"/>
        <end position="234"/>
    </location>
</feature>
<keyword evidence="6 7" id="KW-0472">Membrane</keyword>
<keyword evidence="5 7" id="KW-1133">Transmembrane helix</keyword>
<dbReference type="AlphaFoldDB" id="A0A1G9G6M0"/>
<dbReference type="RefSeq" id="WP_092986755.1">
    <property type="nucleotide sequence ID" value="NZ_FNFY01000015.1"/>
</dbReference>
<evidence type="ECO:0000256" key="6">
    <source>
        <dbReference type="ARBA" id="ARBA00023136"/>
    </source>
</evidence>
<dbReference type="PIRSF" id="PIRSF006066">
    <property type="entry name" value="HI0050"/>
    <property type="match status" value="1"/>
</dbReference>
<name>A0A1G9G6M0_9BACL</name>
<dbReference type="EMBL" id="FNFY01000015">
    <property type="protein sequence ID" value="SDK96330.1"/>
    <property type="molecule type" value="Genomic_DNA"/>
</dbReference>
<reference evidence="10" key="1">
    <citation type="submission" date="2016-10" db="EMBL/GenBank/DDBJ databases">
        <authorList>
            <person name="Varghese N."/>
            <person name="Submissions S."/>
        </authorList>
    </citation>
    <scope>NUCLEOTIDE SEQUENCE [LARGE SCALE GENOMIC DNA]</scope>
    <source>
        <strain evidence="10">CGMCC 1.8895</strain>
    </source>
</reference>
<sequence length="425" mass="45136">MLITLVILIMIILLILGVPVAFSIGIASMLYIVFAGYDLSMVAQSMVGGVDSFTLLAIPFFLFLGAIMNTGGITDKIIDIAKTLVGHFKGGLAQVNIISSTIFAGLSGSATADTIALGKVLIPAMEKEGYDKKFAAAITATSSIVGPIIPPSITLIIFGVVSGTPIGPLLIAGIIPGILVSLSLMIYTYFISKKRDYPRDPKATFKQRGTAMYKGVFALLLPIIIVVGIVSGFFTATESAGIALVYALIVVLFIYRSASIKELWGILKESTFESAKILLIIAAASVFAWVITRSGLSAVIGDFIFSITTNQYLIVTMIIIFLLIIGLFMLPSEGIVVFAPILTPIMIEVGMDPVQFGVLMVLTLTIGGASPPVGVLLYIVADIAKVSYVPLLKEVAPMYVPLLATSLLVGFIPGISLILIEWFIN</sequence>
<feature type="transmembrane region" description="Helical" evidence="7">
    <location>
        <begin position="134"/>
        <end position="160"/>
    </location>
</feature>
<dbReference type="Proteomes" id="UP000199008">
    <property type="component" value="Unassembled WGS sequence"/>
</dbReference>
<protein>
    <submittedName>
        <fullName evidence="9">TRAP transporter, DctM subunit</fullName>
    </submittedName>
</protein>
<feature type="transmembrane region" description="Helical" evidence="7">
    <location>
        <begin position="399"/>
        <end position="424"/>
    </location>
</feature>
<dbReference type="PANTHER" id="PTHR33362:SF3">
    <property type="entry name" value="SIALIC ACID TRAP TRANSPORTER PERMEASE PROTEIN SIAT"/>
    <property type="match status" value="1"/>
</dbReference>
<evidence type="ECO:0000256" key="4">
    <source>
        <dbReference type="ARBA" id="ARBA00022692"/>
    </source>
</evidence>
<evidence type="ECO:0000256" key="5">
    <source>
        <dbReference type="ARBA" id="ARBA00022989"/>
    </source>
</evidence>
<evidence type="ECO:0000313" key="10">
    <source>
        <dbReference type="Proteomes" id="UP000199008"/>
    </source>
</evidence>